<dbReference type="AlphaFoldDB" id="A0A1I5JEK6"/>
<evidence type="ECO:0000313" key="2">
    <source>
        <dbReference type="Proteomes" id="UP000198857"/>
    </source>
</evidence>
<dbReference type="EMBL" id="FOWQ01000001">
    <property type="protein sequence ID" value="SFO70806.1"/>
    <property type="molecule type" value="Genomic_DNA"/>
</dbReference>
<reference evidence="2" key="1">
    <citation type="submission" date="2016-10" db="EMBL/GenBank/DDBJ databases">
        <authorList>
            <person name="Varghese N."/>
            <person name="Submissions S."/>
        </authorList>
    </citation>
    <scope>NUCLEOTIDE SEQUENCE [LARGE SCALE GENOMIC DNA]</scope>
    <source>
        <strain evidence="2">DSM 44208</strain>
    </source>
</reference>
<name>A0A1I5JEK6_9ACTN</name>
<accession>A0A1I5JEK6</accession>
<dbReference type="SUPFAM" id="SSF56112">
    <property type="entry name" value="Protein kinase-like (PK-like)"/>
    <property type="match status" value="1"/>
</dbReference>
<gene>
    <name evidence="1" type="ORF">SAMN05660464_0663</name>
</gene>
<dbReference type="Proteomes" id="UP000198857">
    <property type="component" value="Unassembled WGS sequence"/>
</dbReference>
<sequence>MQPRLQGVVQCAGAVAGTGARVHPKSPPPGPVLAAFGAAGAVARPLSGGEGRAWAVGDVVLKPVEDAVEAAWLADVLSGLHEDGFRVERPVRSAAGTWLVGGWSAWGHLSGVHDTSARRWPEVLRMGERLGAALRHLPRPGFLDARTHAWSIGDRVAWGEEPAEVHHAPLRALADRLLGHVRPDDAPNQVVDGDLTGNVLFAPGLAPAVIDVTPYWRPARFCLAVVVVDALLWHGAPARLVEELPGDEDRTSLLARAALFRLVASDRLALGQERADRTAYLRAATADHERVLGVLDATAP</sequence>
<proteinExistence type="predicted"/>
<protein>
    <submittedName>
        <fullName evidence="1">TIGR02569 family protein</fullName>
    </submittedName>
</protein>
<keyword evidence="2" id="KW-1185">Reference proteome</keyword>
<organism evidence="1 2">
    <name type="scientific">Geodermatophilus dictyosporus</name>
    <dbReference type="NCBI Taxonomy" id="1523247"/>
    <lineage>
        <taxon>Bacteria</taxon>
        <taxon>Bacillati</taxon>
        <taxon>Actinomycetota</taxon>
        <taxon>Actinomycetes</taxon>
        <taxon>Geodermatophilales</taxon>
        <taxon>Geodermatophilaceae</taxon>
        <taxon>Geodermatophilus</taxon>
    </lineage>
</organism>
<dbReference type="STRING" id="1523247.SAMN05660464_0663"/>
<evidence type="ECO:0000313" key="1">
    <source>
        <dbReference type="EMBL" id="SFO70806.1"/>
    </source>
</evidence>
<dbReference type="InterPro" id="IPR011009">
    <property type="entry name" value="Kinase-like_dom_sf"/>
</dbReference>